<organism evidence="2">
    <name type="scientific">Absidia glauca</name>
    <name type="common">Pin mould</name>
    <dbReference type="NCBI Taxonomy" id="4829"/>
    <lineage>
        <taxon>Eukaryota</taxon>
        <taxon>Fungi</taxon>
        <taxon>Fungi incertae sedis</taxon>
        <taxon>Mucoromycota</taxon>
        <taxon>Mucoromycotina</taxon>
        <taxon>Mucoromycetes</taxon>
        <taxon>Mucorales</taxon>
        <taxon>Cunninghamellaceae</taxon>
        <taxon>Absidia</taxon>
    </lineage>
</organism>
<keyword evidence="3" id="KW-1185">Reference proteome</keyword>
<feature type="compositionally biased region" description="Basic and acidic residues" evidence="1">
    <location>
        <begin position="119"/>
        <end position="131"/>
    </location>
</feature>
<dbReference type="EMBL" id="LT551507">
    <property type="protein sequence ID" value="SAL97019.1"/>
    <property type="molecule type" value="Genomic_DNA"/>
</dbReference>
<accession>A0A168LL15</accession>
<reference evidence="2" key="1">
    <citation type="submission" date="2016-04" db="EMBL/GenBank/DDBJ databases">
        <authorList>
            <person name="Evans L.H."/>
            <person name="Alamgir A."/>
            <person name="Owens N."/>
            <person name="Weber N.D."/>
            <person name="Virtaneva K."/>
            <person name="Barbian K."/>
            <person name="Babar A."/>
            <person name="Rosenke K."/>
        </authorList>
    </citation>
    <scope>NUCLEOTIDE SEQUENCE [LARGE SCALE GENOMIC DNA]</scope>
    <source>
        <strain evidence="2">CBS 101.48</strain>
    </source>
</reference>
<dbReference type="OrthoDB" id="2289591at2759"/>
<proteinExistence type="predicted"/>
<name>A0A168LL15_ABSGL</name>
<sequence>MERIQQTTTTYHTDGTSTTTSTVTVRELDDGEVGILLAGNNSILDPSLKPHMLSSAVDYAISESDDMMFSNSEDDEDHWFPSLSKALRIHDLEDDEAEGEPLYATHVVEIEEEPTVKTAETERPCKARKTMEQPTTDQWAIVDEEDDQGVDSDSLHSATDGCVPLNVVYTLIE</sequence>
<feature type="region of interest" description="Disordered" evidence="1">
    <location>
        <begin position="115"/>
        <end position="139"/>
    </location>
</feature>
<evidence type="ECO:0000256" key="1">
    <source>
        <dbReference type="SAM" id="MobiDB-lite"/>
    </source>
</evidence>
<dbReference type="AlphaFoldDB" id="A0A168LL15"/>
<dbReference type="InParanoid" id="A0A168LL15"/>
<evidence type="ECO:0000313" key="2">
    <source>
        <dbReference type="EMBL" id="SAL97019.1"/>
    </source>
</evidence>
<protein>
    <submittedName>
        <fullName evidence="2">Uncharacterized protein</fullName>
    </submittedName>
</protein>
<gene>
    <name evidence="2" type="primary">ABSGL_02477.1 scaffold 3452</name>
</gene>
<evidence type="ECO:0000313" key="3">
    <source>
        <dbReference type="Proteomes" id="UP000078561"/>
    </source>
</evidence>
<dbReference type="Proteomes" id="UP000078561">
    <property type="component" value="Unassembled WGS sequence"/>
</dbReference>